<organism evidence="2 3">
    <name type="scientific">Chironomus riparius</name>
    <dbReference type="NCBI Taxonomy" id="315576"/>
    <lineage>
        <taxon>Eukaryota</taxon>
        <taxon>Metazoa</taxon>
        <taxon>Ecdysozoa</taxon>
        <taxon>Arthropoda</taxon>
        <taxon>Hexapoda</taxon>
        <taxon>Insecta</taxon>
        <taxon>Pterygota</taxon>
        <taxon>Neoptera</taxon>
        <taxon>Endopterygota</taxon>
        <taxon>Diptera</taxon>
        <taxon>Nematocera</taxon>
        <taxon>Chironomoidea</taxon>
        <taxon>Chironomidae</taxon>
        <taxon>Chironominae</taxon>
        <taxon>Chironomus</taxon>
    </lineage>
</organism>
<dbReference type="AlphaFoldDB" id="A0A9N9S217"/>
<keyword evidence="3" id="KW-1185">Reference proteome</keyword>
<dbReference type="InterPro" id="IPR041677">
    <property type="entry name" value="DNA2/NAM7_AAA_11"/>
</dbReference>
<dbReference type="Gene3D" id="3.40.50.300">
    <property type="entry name" value="P-loop containing nucleotide triphosphate hydrolases"/>
    <property type="match status" value="1"/>
</dbReference>
<dbReference type="EMBL" id="OU895879">
    <property type="protein sequence ID" value="CAG9809826.1"/>
    <property type="molecule type" value="Genomic_DNA"/>
</dbReference>
<name>A0A9N9S217_9DIPT</name>
<dbReference type="Pfam" id="PF13086">
    <property type="entry name" value="AAA_11"/>
    <property type="match status" value="1"/>
</dbReference>
<proteinExistence type="predicted"/>
<dbReference type="PANTHER" id="PTHR43788:SF8">
    <property type="entry name" value="DNA-BINDING PROTEIN SMUBP-2"/>
    <property type="match status" value="1"/>
</dbReference>
<dbReference type="Proteomes" id="UP001153620">
    <property type="component" value="Chromosome 3"/>
</dbReference>
<evidence type="ECO:0000259" key="1">
    <source>
        <dbReference type="Pfam" id="PF13086"/>
    </source>
</evidence>
<feature type="domain" description="DNA2/NAM7 helicase helicase" evidence="1">
    <location>
        <begin position="188"/>
        <end position="255"/>
    </location>
</feature>
<reference evidence="2" key="1">
    <citation type="submission" date="2022-01" db="EMBL/GenBank/DDBJ databases">
        <authorList>
            <person name="King R."/>
        </authorList>
    </citation>
    <scope>NUCLEOTIDE SEQUENCE</scope>
</reference>
<evidence type="ECO:0000313" key="2">
    <source>
        <dbReference type="EMBL" id="CAG9809826.1"/>
    </source>
</evidence>
<evidence type="ECO:0000313" key="3">
    <source>
        <dbReference type="Proteomes" id="UP001153620"/>
    </source>
</evidence>
<protein>
    <recommendedName>
        <fullName evidence="1">DNA2/NAM7 helicase helicase domain-containing protein</fullName>
    </recommendedName>
</protein>
<gene>
    <name evidence="2" type="ORF">CHIRRI_LOCUS12647</name>
</gene>
<sequence length="265" mass="30568">MNIDVREQPKNGNAFDPNKLSVLDNKLYFENLFIIKNEINESERLSRVVREPISSIKIVDLHDGKFYIFEINAQSFLNIQKGCTVYATKYDNDTNFLHFLVHEVRLSETMRIKASLTTNTNERNIPDRYKYFGVKCETGSYQSRELGIKQFFTNKLKDGTPRFPSNIGNALKMQLNKSEKFYKKIDGDEQENAICSALNNYFTIIQGAPGTGKSQVACEIAKRHESFYPDLKEFKILIVSTQNVACDNLLSRCLRYFDGMYEIIA</sequence>
<dbReference type="GO" id="GO:0043139">
    <property type="term" value="F:5'-3' DNA helicase activity"/>
    <property type="evidence" value="ECO:0007669"/>
    <property type="project" value="TreeGrafter"/>
</dbReference>
<accession>A0A9N9S217</accession>
<dbReference type="SUPFAM" id="SSF52540">
    <property type="entry name" value="P-loop containing nucleoside triphosphate hydrolases"/>
    <property type="match status" value="1"/>
</dbReference>
<reference evidence="2" key="2">
    <citation type="submission" date="2022-10" db="EMBL/GenBank/DDBJ databases">
        <authorList>
            <consortium name="ENA_rothamsted_submissions"/>
            <consortium name="culmorum"/>
            <person name="King R."/>
        </authorList>
    </citation>
    <scope>NUCLEOTIDE SEQUENCE</scope>
</reference>
<dbReference type="PANTHER" id="PTHR43788">
    <property type="entry name" value="DNA2/NAM7 HELICASE FAMILY MEMBER"/>
    <property type="match status" value="1"/>
</dbReference>
<dbReference type="InterPro" id="IPR050534">
    <property type="entry name" value="Coronavir_polyprotein_1ab"/>
</dbReference>
<dbReference type="InterPro" id="IPR027417">
    <property type="entry name" value="P-loop_NTPase"/>
</dbReference>